<organism evidence="1">
    <name type="scientific">Salmonella enterica subsp. enterica serovar Berkeley</name>
    <dbReference type="NCBI Taxonomy" id="1965103"/>
    <lineage>
        <taxon>Bacteria</taxon>
        <taxon>Pseudomonadati</taxon>
        <taxon>Pseudomonadota</taxon>
        <taxon>Gammaproteobacteria</taxon>
        <taxon>Enterobacterales</taxon>
        <taxon>Enterobacteriaceae</taxon>
        <taxon>Salmonella</taxon>
    </lineage>
</organism>
<protein>
    <submittedName>
        <fullName evidence="1">Uncharacterized protein</fullName>
    </submittedName>
</protein>
<accession>A0A636K0V8</accession>
<gene>
    <name evidence="1" type="ORF">CC785_15790</name>
</gene>
<dbReference type="AlphaFoldDB" id="A0A636K0V8"/>
<comment type="caution">
    <text evidence="1">The sequence shown here is derived from an EMBL/GenBank/DDBJ whole genome shotgun (WGS) entry which is preliminary data.</text>
</comment>
<sequence>MPNLKIVEFKSTEKAYNNNSDVIRLLEEALSHAKANNTQSMALVMLDASGDILDCWHSSGRPYVMVGAIESLRQGFIIAYTGEN</sequence>
<proteinExistence type="predicted"/>
<evidence type="ECO:0000313" key="1">
    <source>
        <dbReference type="EMBL" id="EDI0570657.1"/>
    </source>
</evidence>
<name>A0A636K0V8_SALET</name>
<reference evidence="1" key="1">
    <citation type="submission" date="2018-07" db="EMBL/GenBank/DDBJ databases">
        <authorList>
            <person name="Ashton P.M."/>
            <person name="Dallman T."/>
            <person name="Nair S."/>
            <person name="De Pinna E."/>
            <person name="Peters T."/>
            <person name="Grant K."/>
        </authorList>
    </citation>
    <scope>NUCLEOTIDE SEQUENCE</scope>
    <source>
        <strain evidence="1">350641</strain>
    </source>
</reference>
<dbReference type="EMBL" id="AAMJRQ010000020">
    <property type="protein sequence ID" value="EDI0570657.1"/>
    <property type="molecule type" value="Genomic_DNA"/>
</dbReference>